<dbReference type="AlphaFoldDB" id="A0A4Y6UAE6"/>
<keyword evidence="3" id="KW-1185">Reference proteome</keyword>
<dbReference type="EMBL" id="CP038231">
    <property type="protein sequence ID" value="QDH14479.1"/>
    <property type="molecule type" value="Genomic_DNA"/>
</dbReference>
<evidence type="ECO:0000313" key="3">
    <source>
        <dbReference type="Proteomes" id="UP000318709"/>
    </source>
</evidence>
<evidence type="ECO:0000256" key="1">
    <source>
        <dbReference type="SAM" id="MobiDB-lite"/>
    </source>
</evidence>
<feature type="region of interest" description="Disordered" evidence="1">
    <location>
        <begin position="64"/>
        <end position="92"/>
    </location>
</feature>
<gene>
    <name evidence="2" type="ORF">E3E12_07240</name>
</gene>
<reference evidence="2 3" key="1">
    <citation type="submission" date="2019-03" db="EMBL/GenBank/DDBJ databases">
        <title>The complete genome sequence of Swingsia_sp. F3b2 LMG30590(T).</title>
        <authorList>
            <person name="Chua K.-O."/>
            <person name="Chan K.-G."/>
            <person name="See-Too W.-S."/>
        </authorList>
    </citation>
    <scope>NUCLEOTIDE SEQUENCE [LARGE SCALE GENOMIC DNA]</scope>
    <source>
        <strain evidence="2 3">F3b2</strain>
    </source>
</reference>
<dbReference type="OrthoDB" id="7226174at2"/>
<feature type="compositionally biased region" description="Basic residues" evidence="1">
    <location>
        <begin position="65"/>
        <end position="92"/>
    </location>
</feature>
<dbReference type="KEGG" id="swf:E3E12_07240"/>
<accession>A0A4Y6UAE6</accession>
<dbReference type="Proteomes" id="UP000318709">
    <property type="component" value="Chromosome"/>
</dbReference>
<proteinExistence type="predicted"/>
<protein>
    <submittedName>
        <fullName evidence="2">Uncharacterized protein</fullName>
    </submittedName>
</protein>
<evidence type="ECO:0000313" key="2">
    <source>
        <dbReference type="EMBL" id="QDH14479.1"/>
    </source>
</evidence>
<name>A0A4Y6UAE6_9PROT</name>
<organism evidence="2 3">
    <name type="scientific">Formicincola oecophyllae</name>
    <dbReference type="NCBI Taxonomy" id="2558361"/>
    <lineage>
        <taxon>Bacteria</taxon>
        <taxon>Pseudomonadati</taxon>
        <taxon>Pseudomonadota</taxon>
        <taxon>Alphaproteobacteria</taxon>
        <taxon>Acetobacterales</taxon>
        <taxon>Acetobacteraceae</taxon>
        <taxon>Formicincola</taxon>
    </lineage>
</organism>
<sequence length="92" mass="10023">MALAKPAHADRIISDYEASKLTFSALTATPHRAHRHVALHMAGFHRSAGHAHGAARLRTVSYHRASSHAHASHAAHAAHHLSLHKPSHRRHG</sequence>